<dbReference type="NCBIfam" id="NF007757">
    <property type="entry name" value="PRK10438.1"/>
    <property type="match status" value="1"/>
</dbReference>
<comment type="caution">
    <text evidence="8">The sequence shown here is derived from an EMBL/GenBank/DDBJ whole genome shotgun (WGS) entry which is preliminary data.</text>
</comment>
<evidence type="ECO:0000256" key="3">
    <source>
        <dbReference type="ARBA" id="ARBA00039118"/>
    </source>
</evidence>
<dbReference type="Pfam" id="PF00795">
    <property type="entry name" value="CN_hydrolase"/>
    <property type="match status" value="1"/>
</dbReference>
<evidence type="ECO:0000313" key="8">
    <source>
        <dbReference type="EMBL" id="RIH66573.1"/>
    </source>
</evidence>
<dbReference type="EC" id="3.5.1.3" evidence="3"/>
<organism evidence="8 9">
    <name type="scientific">Mariniphaga sediminis</name>
    <dbReference type="NCBI Taxonomy" id="1628158"/>
    <lineage>
        <taxon>Bacteria</taxon>
        <taxon>Pseudomonadati</taxon>
        <taxon>Bacteroidota</taxon>
        <taxon>Bacteroidia</taxon>
        <taxon>Marinilabiliales</taxon>
        <taxon>Prolixibacteraceae</taxon>
        <taxon>Mariniphaga</taxon>
    </lineage>
</organism>
<dbReference type="RefSeq" id="WP_119348447.1">
    <property type="nucleotide sequence ID" value="NZ_QWET01000002.1"/>
</dbReference>
<dbReference type="InterPro" id="IPR003010">
    <property type="entry name" value="C-N_Hydrolase"/>
</dbReference>
<dbReference type="Proteomes" id="UP000266441">
    <property type="component" value="Unassembled WGS sequence"/>
</dbReference>
<sequence length="263" mass="30043">METLKVTLVQPDIIWERATANLEHYSEMLADVDETDVIVLPEMFTTGFSMYPEKLKESMAGPSVEWMKNLAREKNAVVTGSLIIDANDEVYNRCLWVFPEGKTEYYDKRHLFTMSGEHLQYAAGSKRLVVEYKGWRFCPLVCYDLRFPVWSRNTVNYDVLLYVANWPAPRHHAWKSLLVARAIENQAYCVGINRIGKDGNGLDYQGDSALVDPKGFASFLGEKEQVKTFELSYSGLQQFRKKFPVLEDGDSFTLDTPNSPAPD</sequence>
<comment type="similarity">
    <text evidence="1">Belongs to the carbon-nitrogen hydrolase superfamily. NIT1/NIT2 family.</text>
</comment>
<dbReference type="Gene3D" id="3.60.110.10">
    <property type="entry name" value="Carbon-nitrogen hydrolase"/>
    <property type="match status" value="1"/>
</dbReference>
<name>A0A399D571_9BACT</name>
<dbReference type="AlphaFoldDB" id="A0A399D571"/>
<comment type="catalytic activity">
    <reaction evidence="4">
        <text>a monoamide of a dicarboxylate + H2O = a dicarboxylate + NH4(+)</text>
        <dbReference type="Rhea" id="RHEA:11716"/>
        <dbReference type="ChEBI" id="CHEBI:15377"/>
        <dbReference type="ChEBI" id="CHEBI:28938"/>
        <dbReference type="ChEBI" id="CHEBI:28965"/>
        <dbReference type="ChEBI" id="CHEBI:77450"/>
        <dbReference type="EC" id="3.5.1.3"/>
    </reaction>
</comment>
<evidence type="ECO:0000313" key="7">
    <source>
        <dbReference type="EMBL" id="RIH64294.1"/>
    </source>
</evidence>
<evidence type="ECO:0000313" key="9">
    <source>
        <dbReference type="Proteomes" id="UP000266441"/>
    </source>
</evidence>
<proteinExistence type="inferred from homology"/>
<dbReference type="EMBL" id="QWET01000012">
    <property type="protein sequence ID" value="RIH64294.1"/>
    <property type="molecule type" value="Genomic_DNA"/>
</dbReference>
<dbReference type="GO" id="GO:0106008">
    <property type="term" value="F:2-oxoglutaramate amidase activity"/>
    <property type="evidence" value="ECO:0007669"/>
    <property type="project" value="TreeGrafter"/>
</dbReference>
<dbReference type="PANTHER" id="PTHR47799:SF1">
    <property type="entry name" value="OMEGA-AMIDASE YAFV"/>
    <property type="match status" value="1"/>
</dbReference>
<evidence type="ECO:0000259" key="6">
    <source>
        <dbReference type="PROSITE" id="PS50263"/>
    </source>
</evidence>
<evidence type="ECO:0000256" key="1">
    <source>
        <dbReference type="ARBA" id="ARBA00010613"/>
    </source>
</evidence>
<dbReference type="InterPro" id="IPR052737">
    <property type="entry name" value="Omega-amidase_YafV"/>
</dbReference>
<dbReference type="CDD" id="cd07575">
    <property type="entry name" value="Xc-1258_like"/>
    <property type="match status" value="1"/>
</dbReference>
<evidence type="ECO:0000256" key="5">
    <source>
        <dbReference type="ARBA" id="ARBA00072139"/>
    </source>
</evidence>
<keyword evidence="2 8" id="KW-0378">Hydrolase</keyword>
<dbReference type="OrthoDB" id="9811121at2"/>
<accession>A0A399D571</accession>
<dbReference type="EMBL" id="QWET01000002">
    <property type="protein sequence ID" value="RIH66573.1"/>
    <property type="molecule type" value="Genomic_DNA"/>
</dbReference>
<dbReference type="PROSITE" id="PS50263">
    <property type="entry name" value="CN_HYDROLASE"/>
    <property type="match status" value="1"/>
</dbReference>
<keyword evidence="9" id="KW-1185">Reference proteome</keyword>
<dbReference type="GO" id="GO:0050152">
    <property type="term" value="F:omega-amidase activity"/>
    <property type="evidence" value="ECO:0007669"/>
    <property type="project" value="UniProtKB-EC"/>
</dbReference>
<protein>
    <recommendedName>
        <fullName evidence="5">Omega-amidase YafV</fullName>
        <ecNumber evidence="3">3.5.1.3</ecNumber>
    </recommendedName>
</protein>
<feature type="domain" description="CN hydrolase" evidence="6">
    <location>
        <begin position="4"/>
        <end position="238"/>
    </location>
</feature>
<dbReference type="InterPro" id="IPR036526">
    <property type="entry name" value="C-N_Hydrolase_sf"/>
</dbReference>
<reference evidence="8 9" key="1">
    <citation type="journal article" date="2015" name="Int. J. Syst. Evol. Microbiol.">
        <title>Mariniphaga sediminis sp. nov., isolated from coastal sediment.</title>
        <authorList>
            <person name="Wang F.Q."/>
            <person name="Shen Q.Y."/>
            <person name="Chen G.J."/>
            <person name="Du Z.J."/>
        </authorList>
    </citation>
    <scope>NUCLEOTIDE SEQUENCE [LARGE SCALE GENOMIC DNA]</scope>
    <source>
        <strain evidence="8 9">SY21</strain>
    </source>
</reference>
<evidence type="ECO:0000256" key="4">
    <source>
        <dbReference type="ARBA" id="ARBA00052904"/>
    </source>
</evidence>
<dbReference type="FunFam" id="3.60.110.10:FF:000004">
    <property type="entry name" value="Carbon-nitrogen hydrolase"/>
    <property type="match status" value="1"/>
</dbReference>
<reference evidence="8" key="2">
    <citation type="submission" date="2018-08" db="EMBL/GenBank/DDBJ databases">
        <authorList>
            <person name="Ferrada E.E."/>
            <person name="Latorre B.A."/>
        </authorList>
    </citation>
    <scope>NUCLEOTIDE SEQUENCE</scope>
    <source>
        <strain evidence="8">SY21</strain>
    </source>
</reference>
<dbReference type="PANTHER" id="PTHR47799">
    <property type="entry name" value="OMEGA-AMIDASE YAFV"/>
    <property type="match status" value="1"/>
</dbReference>
<gene>
    <name evidence="8" type="ORF">D1164_02920</name>
    <name evidence="7" type="ORF">D1164_15875</name>
</gene>
<dbReference type="SUPFAM" id="SSF56317">
    <property type="entry name" value="Carbon-nitrogen hydrolase"/>
    <property type="match status" value="1"/>
</dbReference>
<evidence type="ECO:0000256" key="2">
    <source>
        <dbReference type="ARBA" id="ARBA00022801"/>
    </source>
</evidence>